<name>A0A8S3H5I8_9BILA</name>
<evidence type="ECO:0000313" key="5">
    <source>
        <dbReference type="EMBL" id="CAF5176511.1"/>
    </source>
</evidence>
<proteinExistence type="inferred from homology"/>
<dbReference type="InterPro" id="IPR039551">
    <property type="entry name" value="Cho/carn_acyl_trans"/>
</dbReference>
<dbReference type="AlphaFoldDB" id="A0A8S3H5I8"/>
<accession>A0A8S3H5I8</accession>
<gene>
    <name evidence="5" type="ORF">SMN809_LOCUS67607</name>
</gene>
<protein>
    <recommendedName>
        <fullName evidence="4">Choline/carnitine acyltransferase domain-containing protein</fullName>
    </recommendedName>
</protein>
<dbReference type="Gene3D" id="3.30.559.70">
    <property type="entry name" value="Choline/Carnitine o-acyltransferase, domain 2"/>
    <property type="match status" value="1"/>
</dbReference>
<organism evidence="5 6">
    <name type="scientific">Rotaria magnacalcarata</name>
    <dbReference type="NCBI Taxonomy" id="392030"/>
    <lineage>
        <taxon>Eukaryota</taxon>
        <taxon>Metazoa</taxon>
        <taxon>Spiralia</taxon>
        <taxon>Gnathifera</taxon>
        <taxon>Rotifera</taxon>
        <taxon>Eurotatoria</taxon>
        <taxon>Bdelloidea</taxon>
        <taxon>Philodinida</taxon>
        <taxon>Philodinidae</taxon>
        <taxon>Rotaria</taxon>
    </lineage>
</organism>
<dbReference type="PANTHER" id="PTHR22589">
    <property type="entry name" value="CARNITINE O-ACYLTRANSFERASE"/>
    <property type="match status" value="1"/>
</dbReference>
<keyword evidence="3" id="KW-0808">Transferase</keyword>
<dbReference type="InterPro" id="IPR000542">
    <property type="entry name" value="Carn_acyl_trans"/>
</dbReference>
<evidence type="ECO:0000256" key="2">
    <source>
        <dbReference type="PIRSR" id="PIRSR600542-1"/>
    </source>
</evidence>
<feature type="domain" description="Choline/carnitine acyltransferase" evidence="4">
    <location>
        <begin position="5"/>
        <end position="144"/>
    </location>
</feature>
<reference evidence="5" key="1">
    <citation type="submission" date="2021-02" db="EMBL/GenBank/DDBJ databases">
        <authorList>
            <person name="Nowell W R."/>
        </authorList>
    </citation>
    <scope>NUCLEOTIDE SEQUENCE</scope>
</reference>
<dbReference type="SUPFAM" id="SSF52777">
    <property type="entry name" value="CoA-dependent acyltransferases"/>
    <property type="match status" value="1"/>
</dbReference>
<dbReference type="InterPro" id="IPR042231">
    <property type="entry name" value="Cho/carn_acyl_trans_2"/>
</dbReference>
<dbReference type="EMBL" id="CAJOBI010315700">
    <property type="protein sequence ID" value="CAF5176511.1"/>
    <property type="molecule type" value="Genomic_DNA"/>
</dbReference>
<dbReference type="GO" id="GO:0006631">
    <property type="term" value="P:fatty acid metabolic process"/>
    <property type="evidence" value="ECO:0007669"/>
    <property type="project" value="TreeGrafter"/>
</dbReference>
<sequence>MFYKDHLLEPCELQLQLDEIIRDPTQPAYGEEHLAALTAGERTLWAEARDTYFRSGGNRYSLEAIEKAAFVLVLDEEEFEIGTSMTGKLDDYAHAILHGKAYNRWFDKSFTFVVSKNAVFGFNVEHSWADAPISGHMVEYVLSEDIMHFG</sequence>
<feature type="non-terminal residue" evidence="5">
    <location>
        <position position="1"/>
    </location>
</feature>
<feature type="active site" description="Proton acceptor" evidence="2">
    <location>
        <position position="126"/>
    </location>
</feature>
<dbReference type="PANTHER" id="PTHR22589:SF31">
    <property type="entry name" value="CARNITINE O-PALMITOYLTRANSFERASE"/>
    <property type="match status" value="1"/>
</dbReference>
<dbReference type="GO" id="GO:0004095">
    <property type="term" value="F:carnitine O-palmitoyltransferase activity"/>
    <property type="evidence" value="ECO:0007669"/>
    <property type="project" value="TreeGrafter"/>
</dbReference>
<comment type="similarity">
    <text evidence="3">Belongs to the carnitine/choline acetyltransferase family.</text>
</comment>
<evidence type="ECO:0000256" key="1">
    <source>
        <dbReference type="ARBA" id="ARBA00023315"/>
    </source>
</evidence>
<evidence type="ECO:0000259" key="4">
    <source>
        <dbReference type="Pfam" id="PF00755"/>
    </source>
</evidence>
<evidence type="ECO:0000256" key="3">
    <source>
        <dbReference type="RuleBase" id="RU003801"/>
    </source>
</evidence>
<keyword evidence="1 3" id="KW-0012">Acyltransferase</keyword>
<dbReference type="GO" id="GO:0009437">
    <property type="term" value="P:carnitine metabolic process"/>
    <property type="evidence" value="ECO:0007669"/>
    <property type="project" value="TreeGrafter"/>
</dbReference>
<comment type="caution">
    <text evidence="5">The sequence shown here is derived from an EMBL/GenBank/DDBJ whole genome shotgun (WGS) entry which is preliminary data.</text>
</comment>
<dbReference type="Pfam" id="PF00755">
    <property type="entry name" value="Carn_acyltransf"/>
    <property type="match status" value="1"/>
</dbReference>
<dbReference type="GO" id="GO:0005739">
    <property type="term" value="C:mitochondrion"/>
    <property type="evidence" value="ECO:0007669"/>
    <property type="project" value="TreeGrafter"/>
</dbReference>
<dbReference type="PROSITE" id="PS00440">
    <property type="entry name" value="ACYLTRANSF_C_2"/>
    <property type="match status" value="1"/>
</dbReference>
<dbReference type="Proteomes" id="UP000676336">
    <property type="component" value="Unassembled WGS sequence"/>
</dbReference>
<evidence type="ECO:0000313" key="6">
    <source>
        <dbReference type="Proteomes" id="UP000676336"/>
    </source>
</evidence>